<dbReference type="InterPro" id="IPR015500">
    <property type="entry name" value="Peptidase_S8_subtilisin-rel"/>
</dbReference>
<keyword evidence="2" id="KW-0378">Hydrolase</keyword>
<evidence type="ECO:0000256" key="2">
    <source>
        <dbReference type="ARBA" id="ARBA00022801"/>
    </source>
</evidence>
<evidence type="ECO:0000256" key="3">
    <source>
        <dbReference type="ARBA" id="ARBA00022825"/>
    </source>
</evidence>
<dbReference type="InterPro" id="IPR036852">
    <property type="entry name" value="Peptidase_S8/S53_dom_sf"/>
</dbReference>
<reference evidence="6 7" key="1">
    <citation type="submission" date="2024-11" db="EMBL/GenBank/DDBJ databases">
        <authorList>
            <person name="Heng Y.C."/>
            <person name="Lim A.C.H."/>
            <person name="Lee J.K.Y."/>
            <person name="Kittelmann S."/>
        </authorList>
    </citation>
    <scope>NUCLEOTIDE SEQUENCE [LARGE SCALE GENOMIC DNA]</scope>
    <source>
        <strain evidence="6 7">WILCCON 0202</strain>
    </source>
</reference>
<comment type="caution">
    <text evidence="6">The sequence shown here is derived from an EMBL/GenBank/DDBJ whole genome shotgun (WGS) entry which is preliminary data.</text>
</comment>
<sequence length="400" mass="45610">MKVRKRIAFFMFIFCLFYILNHSDASNIQNQSSTIPQYNPNVLTGWQVDLRGKDISMLNLEKREDDLLHSDFDTKTIWTKNLPTNYNPFKILESSENPGLNIIGLHNIGVTGKNVNVAIIDSWMPDNHIEYSKQLKMYKSYAAASSLQFHGSAVTSIVVGKNTGVAPDANLYYIGTNNYENGKADFTSYAKAIEEIVDINKKLDNKIRVLSISTAWAPDSTGYNELIRAIKDAIAQNIFVVSPNMFEYYSNKFYFYGIEIGCLKDRDKADNYNIVPWDKWINMLKNSTNFAEYYKNNFNEVQPSLQLLIPIGCKTVASQLGKDDYTFFSTDGWSWGIPYIAGLYALVCQVKPNITPEEFWSVSLNTGVERIINKDNKNYIGKIVNPQKLISELMKQKVLK</sequence>
<evidence type="ECO:0000256" key="1">
    <source>
        <dbReference type="ARBA" id="ARBA00022670"/>
    </source>
</evidence>
<feature type="chain" id="PRO_5046874836" evidence="4">
    <location>
        <begin position="26"/>
        <end position="400"/>
    </location>
</feature>
<dbReference type="EMBL" id="JBJHZY010000001">
    <property type="protein sequence ID" value="MFL0268006.1"/>
    <property type="molecule type" value="Genomic_DNA"/>
</dbReference>
<dbReference type="Gene3D" id="3.40.50.200">
    <property type="entry name" value="Peptidase S8/S53 domain"/>
    <property type="match status" value="1"/>
</dbReference>
<keyword evidence="3" id="KW-0720">Serine protease</keyword>
<accession>A0ABW8TS09</accession>
<dbReference type="PROSITE" id="PS00137">
    <property type="entry name" value="SUBTILASE_HIS"/>
    <property type="match status" value="1"/>
</dbReference>
<feature type="signal peptide" evidence="4">
    <location>
        <begin position="1"/>
        <end position="25"/>
    </location>
</feature>
<keyword evidence="4" id="KW-0732">Signal</keyword>
<name>A0ABW8TS09_9CLOT</name>
<dbReference type="PRINTS" id="PR00723">
    <property type="entry name" value="SUBTILISIN"/>
</dbReference>
<dbReference type="CDD" id="cd00306">
    <property type="entry name" value="Peptidases_S8_S53"/>
    <property type="match status" value="1"/>
</dbReference>
<dbReference type="Proteomes" id="UP001623661">
    <property type="component" value="Unassembled WGS sequence"/>
</dbReference>
<dbReference type="Pfam" id="PF00082">
    <property type="entry name" value="Peptidase_S8"/>
    <property type="match status" value="1"/>
</dbReference>
<evidence type="ECO:0000256" key="4">
    <source>
        <dbReference type="SAM" id="SignalP"/>
    </source>
</evidence>
<keyword evidence="1" id="KW-0645">Protease</keyword>
<dbReference type="InterPro" id="IPR022398">
    <property type="entry name" value="Peptidase_S8_His-AS"/>
</dbReference>
<dbReference type="SUPFAM" id="SSF52743">
    <property type="entry name" value="Subtilisin-like"/>
    <property type="match status" value="1"/>
</dbReference>
<dbReference type="InterPro" id="IPR000209">
    <property type="entry name" value="Peptidase_S8/S53_dom"/>
</dbReference>
<feature type="domain" description="Peptidase S8/S53" evidence="5">
    <location>
        <begin position="112"/>
        <end position="241"/>
    </location>
</feature>
<gene>
    <name evidence="6" type="ORF">ACJDUH_07820</name>
</gene>
<keyword evidence="7" id="KW-1185">Reference proteome</keyword>
<evidence type="ECO:0000259" key="5">
    <source>
        <dbReference type="Pfam" id="PF00082"/>
    </source>
</evidence>
<protein>
    <submittedName>
        <fullName evidence="6">S8 family serine peptidase</fullName>
    </submittedName>
</protein>
<dbReference type="RefSeq" id="WP_406764591.1">
    <property type="nucleotide sequence ID" value="NZ_JBJHZY010000001.1"/>
</dbReference>
<organism evidence="6 7">
    <name type="scientific">Candidatus Clostridium radicumherbarum</name>
    <dbReference type="NCBI Taxonomy" id="3381662"/>
    <lineage>
        <taxon>Bacteria</taxon>
        <taxon>Bacillati</taxon>
        <taxon>Bacillota</taxon>
        <taxon>Clostridia</taxon>
        <taxon>Eubacteriales</taxon>
        <taxon>Clostridiaceae</taxon>
        <taxon>Clostridium</taxon>
    </lineage>
</organism>
<proteinExistence type="predicted"/>
<evidence type="ECO:0000313" key="7">
    <source>
        <dbReference type="Proteomes" id="UP001623661"/>
    </source>
</evidence>
<evidence type="ECO:0000313" key="6">
    <source>
        <dbReference type="EMBL" id="MFL0268006.1"/>
    </source>
</evidence>